<dbReference type="InterPro" id="IPR036005">
    <property type="entry name" value="Creatinase/aminopeptidase-like"/>
</dbReference>
<feature type="domain" description="Peptidase M24" evidence="4">
    <location>
        <begin position="142"/>
        <end position="341"/>
    </location>
</feature>
<evidence type="ECO:0000256" key="3">
    <source>
        <dbReference type="RuleBase" id="RU000590"/>
    </source>
</evidence>
<dbReference type="Gene3D" id="3.40.350.10">
    <property type="entry name" value="Creatinase/prolidase N-terminal domain"/>
    <property type="match status" value="1"/>
</dbReference>
<evidence type="ECO:0000259" key="4">
    <source>
        <dbReference type="Pfam" id="PF00557"/>
    </source>
</evidence>
<dbReference type="Proteomes" id="UP001375370">
    <property type="component" value="Chromosome"/>
</dbReference>
<dbReference type="Pfam" id="PF01321">
    <property type="entry name" value="Creatinase_N"/>
    <property type="match status" value="1"/>
</dbReference>
<dbReference type="PANTHER" id="PTHR46112:SF3">
    <property type="entry name" value="AMINOPEPTIDASE YPDF"/>
    <property type="match status" value="1"/>
</dbReference>
<dbReference type="EMBL" id="CP146612">
    <property type="protein sequence ID" value="WWX25243.1"/>
    <property type="molecule type" value="Genomic_DNA"/>
</dbReference>
<evidence type="ECO:0000259" key="5">
    <source>
        <dbReference type="Pfam" id="PF01321"/>
    </source>
</evidence>
<dbReference type="InterPro" id="IPR000994">
    <property type="entry name" value="Pept_M24"/>
</dbReference>
<proteinExistence type="inferred from homology"/>
<dbReference type="Gene3D" id="3.90.230.10">
    <property type="entry name" value="Creatinase/methionine aminopeptidase superfamily"/>
    <property type="match status" value="1"/>
</dbReference>
<accession>A0ABZ2J4L3</accession>
<dbReference type="InterPro" id="IPR000587">
    <property type="entry name" value="Creatinase_N"/>
</dbReference>
<dbReference type="SUPFAM" id="SSF55920">
    <property type="entry name" value="Creatinase/aminopeptidase"/>
    <property type="match status" value="1"/>
</dbReference>
<evidence type="ECO:0000313" key="6">
    <source>
        <dbReference type="EMBL" id="WWX25243.1"/>
    </source>
</evidence>
<dbReference type="PROSITE" id="PS00491">
    <property type="entry name" value="PROLINE_PEPTIDASE"/>
    <property type="match status" value="1"/>
</dbReference>
<dbReference type="SUPFAM" id="SSF53092">
    <property type="entry name" value="Creatinase/prolidase N-terminal domain"/>
    <property type="match status" value="1"/>
</dbReference>
<keyword evidence="2" id="KW-0378">Hydrolase</keyword>
<protein>
    <submittedName>
        <fullName evidence="6">Xaa-Pro peptidase family protein</fullName>
    </submittedName>
</protein>
<gene>
    <name evidence="6" type="ORF">V8247_08290</name>
</gene>
<dbReference type="Pfam" id="PF00557">
    <property type="entry name" value="Peptidase_M24"/>
    <property type="match status" value="1"/>
</dbReference>
<dbReference type="InterPro" id="IPR001131">
    <property type="entry name" value="Peptidase_M24B_aminopep-P_CS"/>
</dbReference>
<feature type="domain" description="Creatinase N-terminal" evidence="5">
    <location>
        <begin position="4"/>
        <end position="133"/>
    </location>
</feature>
<dbReference type="InterPro" id="IPR029149">
    <property type="entry name" value="Creatin/AminoP/Spt16_N"/>
</dbReference>
<dbReference type="PANTHER" id="PTHR46112">
    <property type="entry name" value="AMINOPEPTIDASE"/>
    <property type="match status" value="1"/>
</dbReference>
<keyword evidence="1 3" id="KW-0479">Metal-binding</keyword>
<keyword evidence="7" id="KW-1185">Reference proteome</keyword>
<dbReference type="RefSeq" id="WP_338737383.1">
    <property type="nucleotide sequence ID" value="NZ_CP146612.1"/>
</dbReference>
<dbReference type="InterPro" id="IPR050659">
    <property type="entry name" value="Peptidase_M24B"/>
</dbReference>
<evidence type="ECO:0000313" key="7">
    <source>
        <dbReference type="Proteomes" id="UP001375370"/>
    </source>
</evidence>
<comment type="similarity">
    <text evidence="3">Belongs to the peptidase M24B family.</text>
</comment>
<sequence length="354" mass="38853">MTERLTRLRQEFSALGVDGMLIAQPDNRYYLSGFDGSSGYLLITSNRMVFAVDFRYVEQAKLQAPGFEIFQIQGKLKNWLPELLHGASISKLGLEANFLSMADYRNISGVLSDLQPAVEAIHTSDAIEMLRMIKDAKEISLVTAAVKATERAMLFASEEVIKPGISEKEAAWQIEKYIRHAGGELAFPIIVAGGAASAMPHAQPSERPIQKNEPIVVDLGVRLNKYCGDLTRTFWLGEKSPRFEELYRLVLEAQTQAIANISSGHSGVEADAFARDIIDKAGYGQEFGHGLGHGIGLAVHELPRVSTAGESRLTDGMIFTVEPGLYIPGWGGIRIEDDVLLEYGKIKQLSTLAK</sequence>
<evidence type="ECO:0000256" key="2">
    <source>
        <dbReference type="ARBA" id="ARBA00022801"/>
    </source>
</evidence>
<reference evidence="6 7" key="1">
    <citation type="submission" date="2024-03" db="EMBL/GenBank/DDBJ databases">
        <title>A Dehalogenimonas Isolated from Estuarine Sediments Dihaloeliminates Chlorinated Alkanes.</title>
        <authorList>
            <person name="Yang Y."/>
            <person name="Wang H."/>
        </authorList>
    </citation>
    <scope>NUCLEOTIDE SEQUENCE [LARGE SCALE GENOMIC DNA]</scope>
    <source>
        <strain evidence="6 7">W</strain>
    </source>
</reference>
<name>A0ABZ2J4L3_9CHLR</name>
<evidence type="ECO:0000256" key="1">
    <source>
        <dbReference type="ARBA" id="ARBA00022723"/>
    </source>
</evidence>
<organism evidence="6 7">
    <name type="scientific">Candidatus Dehalogenimonas loeffleri</name>
    <dbReference type="NCBI Taxonomy" id="3127115"/>
    <lineage>
        <taxon>Bacteria</taxon>
        <taxon>Bacillati</taxon>
        <taxon>Chloroflexota</taxon>
        <taxon>Dehalococcoidia</taxon>
        <taxon>Dehalococcoidales</taxon>
        <taxon>Dehalococcoidaceae</taxon>
        <taxon>Dehalogenimonas</taxon>
    </lineage>
</organism>